<keyword evidence="2" id="KW-0813">Transport</keyword>
<dbReference type="InterPro" id="IPR036721">
    <property type="entry name" value="RCK_C_sf"/>
</dbReference>
<keyword evidence="2" id="KW-0406">Ion transport</keyword>
<gene>
    <name evidence="2" type="ORF">MNBD_PLANCTO03-630</name>
</gene>
<accession>A0A3B1DH77</accession>
<dbReference type="Gene3D" id="3.40.50.720">
    <property type="entry name" value="NAD(P)-binding Rossmann-like Domain"/>
    <property type="match status" value="1"/>
</dbReference>
<dbReference type="Pfam" id="PF02080">
    <property type="entry name" value="TrkA_C"/>
    <property type="match status" value="1"/>
</dbReference>
<evidence type="ECO:0000313" key="2">
    <source>
        <dbReference type="EMBL" id="VAX41719.1"/>
    </source>
</evidence>
<proteinExistence type="predicted"/>
<dbReference type="AlphaFoldDB" id="A0A3B1DH77"/>
<dbReference type="Gene3D" id="3.30.70.1450">
    <property type="entry name" value="Regulator of K+ conductance, C-terminal domain"/>
    <property type="match status" value="1"/>
</dbReference>
<dbReference type="InterPro" id="IPR036291">
    <property type="entry name" value="NAD(P)-bd_dom_sf"/>
</dbReference>
<protein>
    <submittedName>
        <fullName evidence="2">Potassium channel protein</fullName>
    </submittedName>
</protein>
<dbReference type="PROSITE" id="PS51202">
    <property type="entry name" value="RCK_C"/>
    <property type="match status" value="1"/>
</dbReference>
<name>A0A3B1DH77_9ZZZZ</name>
<dbReference type="Pfam" id="PF02254">
    <property type="entry name" value="TrkA_N"/>
    <property type="match status" value="1"/>
</dbReference>
<dbReference type="InterPro" id="IPR003148">
    <property type="entry name" value="RCK_N"/>
</dbReference>
<sequence length="194" mass="21247">LAARGVDYRIIERDRGKTHDAEHTIIGDATDPQVLRQAGLDEAPAVLVTTHDDNLNIYATIYCRSVRPDVLIVSRSTLERNTETLHRAGADFVFSYASMGATSLFNLIRGSRIVSIAEGLDVFRMAVPRSLEGKTIVESGVRERTGCTIVAVRGTDEGLMINPPPHETLEAGCEMVLVGSLESESRFLKRYSDG</sequence>
<dbReference type="GO" id="GO:0008324">
    <property type="term" value="F:monoatomic cation transmembrane transporter activity"/>
    <property type="evidence" value="ECO:0007669"/>
    <property type="project" value="InterPro"/>
</dbReference>
<evidence type="ECO:0000259" key="1">
    <source>
        <dbReference type="PROSITE" id="PS51202"/>
    </source>
</evidence>
<dbReference type="InterPro" id="IPR006037">
    <property type="entry name" value="RCK_C"/>
</dbReference>
<dbReference type="GO" id="GO:0006813">
    <property type="term" value="P:potassium ion transport"/>
    <property type="evidence" value="ECO:0007669"/>
    <property type="project" value="InterPro"/>
</dbReference>
<dbReference type="PANTHER" id="PTHR43833">
    <property type="entry name" value="POTASSIUM CHANNEL PROTEIN 2-RELATED-RELATED"/>
    <property type="match status" value="1"/>
</dbReference>
<dbReference type="PANTHER" id="PTHR43833:SF9">
    <property type="entry name" value="POTASSIUM CHANNEL PROTEIN YUGO-RELATED"/>
    <property type="match status" value="1"/>
</dbReference>
<organism evidence="2">
    <name type="scientific">hydrothermal vent metagenome</name>
    <dbReference type="NCBI Taxonomy" id="652676"/>
    <lineage>
        <taxon>unclassified sequences</taxon>
        <taxon>metagenomes</taxon>
        <taxon>ecological metagenomes</taxon>
    </lineage>
</organism>
<feature type="domain" description="RCK C-terminal" evidence="1">
    <location>
        <begin position="110"/>
        <end position="193"/>
    </location>
</feature>
<dbReference type="EMBL" id="UOGK01000583">
    <property type="protein sequence ID" value="VAX41719.1"/>
    <property type="molecule type" value="Genomic_DNA"/>
</dbReference>
<dbReference type="SUPFAM" id="SSF51735">
    <property type="entry name" value="NAD(P)-binding Rossmann-fold domains"/>
    <property type="match status" value="1"/>
</dbReference>
<dbReference type="SUPFAM" id="SSF116726">
    <property type="entry name" value="TrkA C-terminal domain-like"/>
    <property type="match status" value="1"/>
</dbReference>
<dbReference type="InterPro" id="IPR050721">
    <property type="entry name" value="Trk_Ktr_HKT_K-transport"/>
</dbReference>
<feature type="non-terminal residue" evidence="2">
    <location>
        <position position="1"/>
    </location>
</feature>
<keyword evidence="2" id="KW-0407">Ion channel</keyword>
<reference evidence="2" key="1">
    <citation type="submission" date="2018-06" db="EMBL/GenBank/DDBJ databases">
        <authorList>
            <person name="Zhirakovskaya E."/>
        </authorList>
    </citation>
    <scope>NUCLEOTIDE SEQUENCE</scope>
</reference>